<dbReference type="AlphaFoldDB" id="A0A448X340"/>
<accession>A0A448X340</accession>
<feature type="region of interest" description="Disordered" evidence="1">
    <location>
        <begin position="1"/>
        <end position="20"/>
    </location>
</feature>
<proteinExistence type="predicted"/>
<reference evidence="2" key="1">
    <citation type="submission" date="2018-11" db="EMBL/GenBank/DDBJ databases">
        <authorList>
            <consortium name="Pathogen Informatics"/>
        </authorList>
    </citation>
    <scope>NUCLEOTIDE SEQUENCE</scope>
</reference>
<evidence type="ECO:0000256" key="1">
    <source>
        <dbReference type="SAM" id="MobiDB-lite"/>
    </source>
</evidence>
<gene>
    <name evidence="2" type="ORF">PXEA_LOCUS20059</name>
</gene>
<dbReference type="Proteomes" id="UP000784294">
    <property type="component" value="Unassembled WGS sequence"/>
</dbReference>
<dbReference type="EMBL" id="CAAALY010081551">
    <property type="protein sequence ID" value="VEL26619.1"/>
    <property type="molecule type" value="Genomic_DNA"/>
</dbReference>
<protein>
    <submittedName>
        <fullName evidence="2">Uncharacterized protein</fullName>
    </submittedName>
</protein>
<name>A0A448X340_9PLAT</name>
<evidence type="ECO:0000313" key="2">
    <source>
        <dbReference type="EMBL" id="VEL26619.1"/>
    </source>
</evidence>
<keyword evidence="3" id="KW-1185">Reference proteome</keyword>
<sequence length="134" mass="15009">MCSQANRQTGGHPNSPPLPSIQAMVHPQCLSSGLGCPVRRFELVISINLPDRCSSVYSTQQLPVTFHTRPIARVETGKPGSTRKKRVSSSLRHRQGLDLASMARSMGKEEGFKWFLFTFHAHNHHSRSTDIRFV</sequence>
<comment type="caution">
    <text evidence="2">The sequence shown here is derived from an EMBL/GenBank/DDBJ whole genome shotgun (WGS) entry which is preliminary data.</text>
</comment>
<feature type="compositionally biased region" description="Polar residues" evidence="1">
    <location>
        <begin position="1"/>
        <end position="12"/>
    </location>
</feature>
<evidence type="ECO:0000313" key="3">
    <source>
        <dbReference type="Proteomes" id="UP000784294"/>
    </source>
</evidence>
<organism evidence="2 3">
    <name type="scientific">Protopolystoma xenopodis</name>
    <dbReference type="NCBI Taxonomy" id="117903"/>
    <lineage>
        <taxon>Eukaryota</taxon>
        <taxon>Metazoa</taxon>
        <taxon>Spiralia</taxon>
        <taxon>Lophotrochozoa</taxon>
        <taxon>Platyhelminthes</taxon>
        <taxon>Monogenea</taxon>
        <taxon>Polyopisthocotylea</taxon>
        <taxon>Polystomatidea</taxon>
        <taxon>Polystomatidae</taxon>
        <taxon>Protopolystoma</taxon>
    </lineage>
</organism>